<organism evidence="3 4">
    <name type="scientific">Nitrosomonas ureae</name>
    <dbReference type="NCBI Taxonomy" id="44577"/>
    <lineage>
        <taxon>Bacteria</taxon>
        <taxon>Pseudomonadati</taxon>
        <taxon>Pseudomonadota</taxon>
        <taxon>Betaproteobacteria</taxon>
        <taxon>Nitrosomonadales</taxon>
        <taxon>Nitrosomonadaceae</taxon>
        <taxon>Nitrosomonas</taxon>
    </lineage>
</organism>
<dbReference type="Proteomes" id="UP000182882">
    <property type="component" value="Unassembled WGS sequence"/>
</dbReference>
<dbReference type="Gene3D" id="3.30.200.20">
    <property type="entry name" value="Phosphorylase Kinase, domain 1"/>
    <property type="match status" value="1"/>
</dbReference>
<gene>
    <name evidence="3" type="ORF">SAMN05216406_11155</name>
</gene>
<dbReference type="Pfam" id="PF03881">
    <property type="entry name" value="Fructosamin_kin"/>
    <property type="match status" value="1"/>
</dbReference>
<dbReference type="EMBL" id="FNLN01000011">
    <property type="protein sequence ID" value="SDT93024.1"/>
    <property type="molecule type" value="Genomic_DNA"/>
</dbReference>
<dbReference type="AlphaFoldDB" id="A0A1H2EDC5"/>
<dbReference type="Gene3D" id="3.90.1200.10">
    <property type="match status" value="1"/>
</dbReference>
<dbReference type="PIRSF" id="PIRSF006221">
    <property type="entry name" value="Ketosamine-3-kinase"/>
    <property type="match status" value="1"/>
</dbReference>
<keyword evidence="4" id="KW-1185">Reference proteome</keyword>
<evidence type="ECO:0000313" key="3">
    <source>
        <dbReference type="EMBL" id="SDT93024.1"/>
    </source>
</evidence>
<dbReference type="SUPFAM" id="SSF56112">
    <property type="entry name" value="Protein kinase-like (PK-like)"/>
    <property type="match status" value="1"/>
</dbReference>
<dbReference type="InterPro" id="IPR011009">
    <property type="entry name" value="Kinase-like_dom_sf"/>
</dbReference>
<protein>
    <submittedName>
        <fullName evidence="3">Fructosamine-3-kinase</fullName>
    </submittedName>
</protein>
<dbReference type="PANTHER" id="PTHR12149:SF8">
    <property type="entry name" value="PROTEIN-RIBULOSAMINE 3-KINASE"/>
    <property type="match status" value="1"/>
</dbReference>
<sequence>MQAWHEISGQISAATDSFFEVKEAHSIGGGCINQAYCIADGKQRYFVKLNTSGNLAMFEAETAGLMEIHQSRTVRVPIPICSGQDAHATWLILEYLDINNGKCGKASDLGQQLAAMHRTTCNQFGWIRDNTIGKNPQINTISSNWVEFWRMHRLGSQLELAKNNGFNGKLQELGEQLLVNLEKLLPDTPPLPSLLHGDLWGGNYAYDKTGEPVLFDPAVYYGDRETDIAMTELFGGFSADFYSAYRCDYPLDSGYNIRKVVYNLYHVLNHLNFFGGGYYYQAQQMMSNLLAEIR</sequence>
<keyword evidence="2 3" id="KW-0418">Kinase</keyword>
<proteinExistence type="inferred from homology"/>
<dbReference type="PANTHER" id="PTHR12149">
    <property type="entry name" value="FRUCTOSAMINE 3 KINASE-RELATED PROTEIN"/>
    <property type="match status" value="1"/>
</dbReference>
<dbReference type="KEGG" id="nur:ATY38_14530"/>
<accession>A0A1H2EDC5</accession>
<comment type="similarity">
    <text evidence="1 2">Belongs to the fructosamine kinase family.</text>
</comment>
<dbReference type="InterPro" id="IPR016477">
    <property type="entry name" value="Fructo-/Ketosamine-3-kinase"/>
</dbReference>
<dbReference type="RefSeq" id="WP_062559924.1">
    <property type="nucleotide sequence ID" value="NZ_CP013341.1"/>
</dbReference>
<reference evidence="4" key="1">
    <citation type="submission" date="2016-10" db="EMBL/GenBank/DDBJ databases">
        <authorList>
            <person name="Varghese N."/>
            <person name="Submissions S."/>
        </authorList>
    </citation>
    <scope>NUCLEOTIDE SEQUENCE [LARGE SCALE GENOMIC DNA]</scope>
    <source>
        <strain evidence="4">Nm10</strain>
    </source>
</reference>
<name>A0A1H2EDC5_9PROT</name>
<evidence type="ECO:0000256" key="1">
    <source>
        <dbReference type="ARBA" id="ARBA00009460"/>
    </source>
</evidence>
<evidence type="ECO:0000313" key="4">
    <source>
        <dbReference type="Proteomes" id="UP000182882"/>
    </source>
</evidence>
<keyword evidence="2" id="KW-0808">Transferase</keyword>
<evidence type="ECO:0000256" key="2">
    <source>
        <dbReference type="PIRNR" id="PIRNR006221"/>
    </source>
</evidence>
<dbReference type="GO" id="GO:0016301">
    <property type="term" value="F:kinase activity"/>
    <property type="evidence" value="ECO:0007669"/>
    <property type="project" value="UniProtKB-UniRule"/>
</dbReference>